<dbReference type="Proteomes" id="UP001527866">
    <property type="component" value="Unassembled WGS sequence"/>
</dbReference>
<sequence length="99" mass="11161">MVMVSARVKPGCEEAFEKAFETVRAQVKGTDGHLGDRLVRDRDSGRYILVGEWESAEKFASWEDAPVHREMTVPMREYWDGGVERTVFEVVSEPSPAAT</sequence>
<keyword evidence="2" id="KW-0503">Monooxygenase</keyword>
<dbReference type="SUPFAM" id="SSF54909">
    <property type="entry name" value="Dimeric alpha+beta barrel"/>
    <property type="match status" value="1"/>
</dbReference>
<evidence type="ECO:0000259" key="1">
    <source>
        <dbReference type="PROSITE" id="PS51725"/>
    </source>
</evidence>
<dbReference type="EMBL" id="JAQFWQ010000064">
    <property type="protein sequence ID" value="MDA2812979.1"/>
    <property type="molecule type" value="Genomic_DNA"/>
</dbReference>
<dbReference type="RefSeq" id="WP_270687787.1">
    <property type="nucleotide sequence ID" value="NZ_JAQFWQ010000064.1"/>
</dbReference>
<dbReference type="Pfam" id="PF03992">
    <property type="entry name" value="ABM"/>
    <property type="match status" value="1"/>
</dbReference>
<keyword evidence="3" id="KW-1185">Reference proteome</keyword>
<name>A0ABT4U7Q3_9ACTN</name>
<dbReference type="Gene3D" id="3.30.70.100">
    <property type="match status" value="1"/>
</dbReference>
<organism evidence="2 3">
    <name type="scientific">Nocardiopsis endophytica</name>
    <dbReference type="NCBI Taxonomy" id="3018445"/>
    <lineage>
        <taxon>Bacteria</taxon>
        <taxon>Bacillati</taxon>
        <taxon>Actinomycetota</taxon>
        <taxon>Actinomycetes</taxon>
        <taxon>Streptosporangiales</taxon>
        <taxon>Nocardiopsidaceae</taxon>
        <taxon>Nocardiopsis</taxon>
    </lineage>
</organism>
<reference evidence="2 3" key="1">
    <citation type="submission" date="2023-01" db="EMBL/GenBank/DDBJ databases">
        <title>Draft genome sequence of Nocardiopsis sp. RSe5-2 isolated from halophytes.</title>
        <authorList>
            <person name="Duangmal K."/>
            <person name="Chantavorakit T."/>
        </authorList>
    </citation>
    <scope>NUCLEOTIDE SEQUENCE [LARGE SCALE GENOMIC DNA]</scope>
    <source>
        <strain evidence="2 3">RSe5-2</strain>
    </source>
</reference>
<protein>
    <submittedName>
        <fullName evidence="2">Antibiotic biosynthesis monooxygenase</fullName>
    </submittedName>
</protein>
<accession>A0ABT4U7Q3</accession>
<dbReference type="InterPro" id="IPR011008">
    <property type="entry name" value="Dimeric_a/b-barrel"/>
</dbReference>
<dbReference type="PROSITE" id="PS51725">
    <property type="entry name" value="ABM"/>
    <property type="match status" value="1"/>
</dbReference>
<gene>
    <name evidence="2" type="ORF">O4J56_20205</name>
</gene>
<evidence type="ECO:0000313" key="2">
    <source>
        <dbReference type="EMBL" id="MDA2812979.1"/>
    </source>
</evidence>
<comment type="caution">
    <text evidence="2">The sequence shown here is derived from an EMBL/GenBank/DDBJ whole genome shotgun (WGS) entry which is preliminary data.</text>
</comment>
<dbReference type="GO" id="GO:0004497">
    <property type="term" value="F:monooxygenase activity"/>
    <property type="evidence" value="ECO:0007669"/>
    <property type="project" value="UniProtKB-KW"/>
</dbReference>
<evidence type="ECO:0000313" key="3">
    <source>
        <dbReference type="Proteomes" id="UP001527866"/>
    </source>
</evidence>
<proteinExistence type="predicted"/>
<feature type="domain" description="ABM" evidence="1">
    <location>
        <begin position="1"/>
        <end position="88"/>
    </location>
</feature>
<dbReference type="InterPro" id="IPR007138">
    <property type="entry name" value="ABM_dom"/>
</dbReference>
<keyword evidence="2" id="KW-0560">Oxidoreductase</keyword>